<organism evidence="5 6">
    <name type="scientific">Cimex lectularius</name>
    <name type="common">Bed bug</name>
    <name type="synonym">Acanthia lectularia</name>
    <dbReference type="NCBI Taxonomy" id="79782"/>
    <lineage>
        <taxon>Eukaryota</taxon>
        <taxon>Metazoa</taxon>
        <taxon>Ecdysozoa</taxon>
        <taxon>Arthropoda</taxon>
        <taxon>Hexapoda</taxon>
        <taxon>Insecta</taxon>
        <taxon>Pterygota</taxon>
        <taxon>Neoptera</taxon>
        <taxon>Paraneoptera</taxon>
        <taxon>Hemiptera</taxon>
        <taxon>Heteroptera</taxon>
        <taxon>Panheteroptera</taxon>
        <taxon>Cimicomorpha</taxon>
        <taxon>Cimicidae</taxon>
        <taxon>Cimex</taxon>
    </lineage>
</organism>
<dbReference type="GO" id="GO:0046872">
    <property type="term" value="F:metal ion binding"/>
    <property type="evidence" value="ECO:0007669"/>
    <property type="project" value="UniProtKB-KW"/>
</dbReference>
<protein>
    <submittedName>
        <fullName evidence="5">Uncharacterized protein</fullName>
    </submittedName>
</protein>
<dbReference type="GO" id="GO:0006508">
    <property type="term" value="P:proteolysis"/>
    <property type="evidence" value="ECO:0007669"/>
    <property type="project" value="UniProtKB-KW"/>
</dbReference>
<dbReference type="GeneID" id="106661991"/>
<accession>A0A8I6RB58</accession>
<evidence type="ECO:0000256" key="4">
    <source>
        <dbReference type="SAM" id="MobiDB-lite"/>
    </source>
</evidence>
<dbReference type="Proteomes" id="UP000494040">
    <property type="component" value="Unassembled WGS sequence"/>
</dbReference>
<keyword evidence="3" id="KW-0378">Hydrolase</keyword>
<evidence type="ECO:0000313" key="6">
    <source>
        <dbReference type="Proteomes" id="UP000494040"/>
    </source>
</evidence>
<evidence type="ECO:0000256" key="1">
    <source>
        <dbReference type="ARBA" id="ARBA00022670"/>
    </source>
</evidence>
<dbReference type="PANTHER" id="PTHR43270:SF4">
    <property type="entry name" value="CARNOSINE DIPEPTIDASE 2, ISOFORM A"/>
    <property type="match status" value="1"/>
</dbReference>
<reference evidence="5" key="1">
    <citation type="submission" date="2022-01" db="UniProtKB">
        <authorList>
            <consortium name="EnsemblMetazoa"/>
        </authorList>
    </citation>
    <scope>IDENTIFICATION</scope>
</reference>
<dbReference type="InterPro" id="IPR051458">
    <property type="entry name" value="Cyt/Met_Dipeptidase"/>
</dbReference>
<keyword evidence="2" id="KW-0479">Metal-binding</keyword>
<dbReference type="SUPFAM" id="SSF53187">
    <property type="entry name" value="Zn-dependent exopeptidases"/>
    <property type="match status" value="1"/>
</dbReference>
<dbReference type="KEGG" id="clec:106661991"/>
<evidence type="ECO:0000256" key="3">
    <source>
        <dbReference type="ARBA" id="ARBA00022801"/>
    </source>
</evidence>
<dbReference type="RefSeq" id="XP_014241268.1">
    <property type="nucleotide sequence ID" value="XM_014385782.2"/>
</dbReference>
<dbReference type="OrthoDB" id="7832001at2759"/>
<keyword evidence="1" id="KW-0645">Protease</keyword>
<dbReference type="Gene3D" id="3.30.70.360">
    <property type="match status" value="1"/>
</dbReference>
<feature type="region of interest" description="Disordered" evidence="4">
    <location>
        <begin position="1"/>
        <end position="70"/>
    </location>
</feature>
<dbReference type="AlphaFoldDB" id="A0A8I6RB58"/>
<dbReference type="GO" id="GO:0008233">
    <property type="term" value="F:peptidase activity"/>
    <property type="evidence" value="ECO:0007669"/>
    <property type="project" value="UniProtKB-KW"/>
</dbReference>
<evidence type="ECO:0000313" key="5">
    <source>
        <dbReference type="EnsemblMetazoa" id="XP_014241268.1"/>
    </source>
</evidence>
<proteinExistence type="predicted"/>
<keyword evidence="6" id="KW-1185">Reference proteome</keyword>
<dbReference type="PANTHER" id="PTHR43270">
    <property type="entry name" value="BETA-ALA-HIS DIPEPTIDASE"/>
    <property type="match status" value="1"/>
</dbReference>
<name>A0A8I6RB58_CIMLE</name>
<feature type="compositionally biased region" description="Basic residues" evidence="4">
    <location>
        <begin position="7"/>
        <end position="41"/>
    </location>
</feature>
<dbReference type="Gene3D" id="3.40.630.10">
    <property type="entry name" value="Zn peptidases"/>
    <property type="match status" value="1"/>
</dbReference>
<dbReference type="EnsemblMetazoa" id="XM_014385782.2">
    <property type="protein sequence ID" value="XP_014241268.1"/>
    <property type="gene ID" value="LOC106661991"/>
</dbReference>
<sequence length="575" mass="66507">MAEGRPSTRKQSVRKQSTRKQSARRQSARRQSARRQSRRQSSKGSVAVRGKGARPSKGSAQQTNPWVKGIKDHLKASSQTYEEYFREIMKKKEIFMNDCKTGRTNFLNWLADTLRGVGLYSEQVKMPGNPLSLYGPEDCPNALLAWNTKQVPKKWTLCVIGNFDIAEPQLKEASLLMDGRYIPPRYKPENWGILAAWLSALRTISSVGLQWPINFKLVWTANQADDSVALIKFVKEQKHDFFLDVDFFCTCTTLSKTSLPAGIVYGCRGACHFVIEVSEGRSNYCTCETGPARQAYCDMMMMLDDLQKDCVYTYLNVVEPFRLPQRFKKIMEKVYIRDLTPELGYWYRSSILKQKVYNFPEMWKPEVKLQSINEYPKHGHLFTPGTVVARFSVKYMSETAPSRVEEMVSRLLRKKWDRLGSNLSCKLSMDYWSRPWVMDCDNQLLKYAKRAVCKSFHTLAVESFDFTPNPLPAVLELIVGKDTVYLSLASMLDIGKPTLRKNFMRNVKSIIIFINILQKATTHKEYTKVYNKRKLQTKEIRSMLNDLSHVREKTQPYTPEETKERNQFLDLLHVL</sequence>
<evidence type="ECO:0000256" key="2">
    <source>
        <dbReference type="ARBA" id="ARBA00022723"/>
    </source>
</evidence>